<dbReference type="InterPro" id="IPR038990">
    <property type="entry name" value="LBH_dom"/>
</dbReference>
<dbReference type="PANTHER" id="PTHR14987">
    <property type="entry name" value="PROTEIN LBH-RELATED"/>
    <property type="match status" value="1"/>
</dbReference>
<dbReference type="KEGG" id="tmu:101349309"/>
<dbReference type="PANTHER" id="PTHR14987:SF1">
    <property type="entry name" value="LBH DOMAIN-CONTAINING PROTEIN 1"/>
    <property type="match status" value="1"/>
</dbReference>
<feature type="domain" description="LBH" evidence="2">
    <location>
        <begin position="18"/>
        <end position="118"/>
    </location>
</feature>
<dbReference type="GO" id="GO:0045893">
    <property type="term" value="P:positive regulation of DNA-templated transcription"/>
    <property type="evidence" value="ECO:0007669"/>
    <property type="project" value="TreeGrafter"/>
</dbReference>
<dbReference type="CTD" id="79081"/>
<feature type="region of interest" description="Disordered" evidence="1">
    <location>
        <begin position="24"/>
        <end position="54"/>
    </location>
</feature>
<evidence type="ECO:0000313" key="3">
    <source>
        <dbReference type="Proteomes" id="UP000248480"/>
    </source>
</evidence>
<reference evidence="4" key="1">
    <citation type="submission" date="2025-08" db="UniProtKB">
        <authorList>
            <consortium name="RefSeq"/>
        </authorList>
    </citation>
    <scope>IDENTIFICATION</scope>
</reference>
<dbReference type="RefSeq" id="XP_023593897.1">
    <property type="nucleotide sequence ID" value="XM_023738129.1"/>
</dbReference>
<sequence>MVYPYVDLPCNLRITTIALMPEISEEDGPSPRDSPCSSRNLESHRLTNSLRKDRGEIARIEGHQDVQVVSQKPRLPSIVVEAPEVDEDSGELQWSQEELPLVTDGKEKVEAFFQDQNEEPGWAWSPLDPRSPLRTLNPGLSWGQEQEEQDASWIPENMECQEPPNPRPVWDLAADSPVCRRCFVEFSHLLPPSGFEGKYCSLPQTLHLVCLLSLSTYHLTIFPFYR</sequence>
<dbReference type="Pfam" id="PF15317">
    <property type="entry name" value="Lbh"/>
    <property type="match status" value="1"/>
</dbReference>
<dbReference type="InParanoid" id="A0A2Y9RHK2"/>
<evidence type="ECO:0000256" key="1">
    <source>
        <dbReference type="SAM" id="MobiDB-lite"/>
    </source>
</evidence>
<dbReference type="InterPro" id="IPR042945">
    <property type="entry name" value="LBH_dom_prot"/>
</dbReference>
<evidence type="ECO:0000313" key="4">
    <source>
        <dbReference type="RefSeq" id="XP_023593897.1"/>
    </source>
</evidence>
<protein>
    <submittedName>
        <fullName evidence="4">LBH domain-containing protein 1</fullName>
    </submittedName>
</protein>
<name>A0A2Y9RHK2_TRIMA</name>
<dbReference type="GO" id="GO:0005634">
    <property type="term" value="C:nucleus"/>
    <property type="evidence" value="ECO:0007669"/>
    <property type="project" value="TreeGrafter"/>
</dbReference>
<accession>A0A2Y9RHK2</accession>
<evidence type="ECO:0000259" key="2">
    <source>
        <dbReference type="Pfam" id="PF15317"/>
    </source>
</evidence>
<dbReference type="Proteomes" id="UP000248480">
    <property type="component" value="Unplaced"/>
</dbReference>
<organism evidence="3 4">
    <name type="scientific">Trichechus manatus latirostris</name>
    <name type="common">Florida manatee</name>
    <dbReference type="NCBI Taxonomy" id="127582"/>
    <lineage>
        <taxon>Eukaryota</taxon>
        <taxon>Metazoa</taxon>
        <taxon>Chordata</taxon>
        <taxon>Craniata</taxon>
        <taxon>Vertebrata</taxon>
        <taxon>Euteleostomi</taxon>
        <taxon>Mammalia</taxon>
        <taxon>Eutheria</taxon>
        <taxon>Afrotheria</taxon>
        <taxon>Sirenia</taxon>
        <taxon>Trichechidae</taxon>
        <taxon>Trichechus</taxon>
    </lineage>
</organism>
<keyword evidence="3" id="KW-1185">Reference proteome</keyword>
<dbReference type="GeneID" id="101349309"/>
<proteinExistence type="predicted"/>
<dbReference type="AlphaFoldDB" id="A0A2Y9RHK2"/>
<feature type="compositionally biased region" description="Basic and acidic residues" evidence="1">
    <location>
        <begin position="41"/>
        <end position="54"/>
    </location>
</feature>
<gene>
    <name evidence="4" type="primary">LBHD1</name>
</gene>
<dbReference type="FunCoup" id="A0A2Y9RHK2">
    <property type="interactions" value="184"/>
</dbReference>